<feature type="transmembrane region" description="Helical" evidence="5">
    <location>
        <begin position="457"/>
        <end position="477"/>
    </location>
</feature>
<organism evidence="6 7">
    <name type="scientific">Venturia inaequalis</name>
    <name type="common">Apple scab fungus</name>
    <dbReference type="NCBI Taxonomy" id="5025"/>
    <lineage>
        <taxon>Eukaryota</taxon>
        <taxon>Fungi</taxon>
        <taxon>Dikarya</taxon>
        <taxon>Ascomycota</taxon>
        <taxon>Pezizomycotina</taxon>
        <taxon>Dothideomycetes</taxon>
        <taxon>Pleosporomycetidae</taxon>
        <taxon>Venturiales</taxon>
        <taxon>Venturiaceae</taxon>
        <taxon>Venturia</taxon>
    </lineage>
</organism>
<proteinExistence type="predicted"/>
<dbReference type="GO" id="GO:0046873">
    <property type="term" value="F:metal ion transmembrane transporter activity"/>
    <property type="evidence" value="ECO:0007669"/>
    <property type="project" value="InterPro"/>
</dbReference>
<evidence type="ECO:0000313" key="6">
    <source>
        <dbReference type="EMBL" id="KAE9987444.1"/>
    </source>
</evidence>
<dbReference type="GO" id="GO:0016020">
    <property type="term" value="C:membrane"/>
    <property type="evidence" value="ECO:0007669"/>
    <property type="project" value="UniProtKB-SubCell"/>
</dbReference>
<evidence type="ECO:0000256" key="4">
    <source>
        <dbReference type="ARBA" id="ARBA00023136"/>
    </source>
</evidence>
<evidence type="ECO:0000256" key="3">
    <source>
        <dbReference type="ARBA" id="ARBA00022989"/>
    </source>
</evidence>
<dbReference type="Pfam" id="PF01544">
    <property type="entry name" value="CorA"/>
    <property type="match status" value="1"/>
</dbReference>
<sequence length="519" mass="58345">MSVSGPFHSALEHTLSGLTKVDTTASPKRLGSMSLEDEETPCTNASSNQHSFILQPWSPCATRKLLTTEANFQKSSGIGILTVAEDKVVWTDVANDTFIHNLLAKTKPGTASPYSLIIFSISLEHNEGATYWRRANISQSSLKALVTQLAINDAAVLDFFGRPDYWSAFGRSKDIAGKVDAGYEFFCQHPRWLQKERHDNSKHRAPCSIYLHHDRAQQTSYYVVSAAKDDSCSSEICSRLGHDKEAAESARNPFLIHALVSGLAFEQSKDYVDDVRKRLMDPIVEINDYSKNSFYTEFRKQSGMEGRQQLEDITKQLHLVSQTCDTGIANADMSLRLCEDMLDAYDRFVGPCGGSLASWRQTRDSMAWVLKTWSSQKNWLVNYKVRKDTAMNFVFNLVTQQDNSTNIDIAVQSARYSSSMNIITVLTMIFLPGTFLAGVFGSGILSNTETHGISDVFWPFLAIFVPLTILTMVPWFCRRSLERGVQRCGKYFKGSRLVPMPWRTKSKKQDAELGQVKQH</sequence>
<name>A0A8H3Z6P7_VENIN</name>
<dbReference type="Gene3D" id="1.20.58.340">
    <property type="entry name" value="Magnesium transport protein CorA, transmembrane region"/>
    <property type="match status" value="1"/>
</dbReference>
<accession>A0A8H3Z6P7</accession>
<dbReference type="InterPro" id="IPR002523">
    <property type="entry name" value="MgTranspt_CorA/ZnTranspt_ZntB"/>
</dbReference>
<evidence type="ECO:0000313" key="7">
    <source>
        <dbReference type="Proteomes" id="UP000447873"/>
    </source>
</evidence>
<reference evidence="6 7" key="1">
    <citation type="submission" date="2018-12" db="EMBL/GenBank/DDBJ databases">
        <title>Venturia inaequalis Genome Resource.</title>
        <authorList>
            <person name="Lichtner F.J."/>
        </authorList>
    </citation>
    <scope>NUCLEOTIDE SEQUENCE [LARGE SCALE GENOMIC DNA]</scope>
    <source>
        <strain evidence="6 7">120213</strain>
    </source>
</reference>
<keyword evidence="4 5" id="KW-0472">Membrane</keyword>
<dbReference type="EMBL" id="WNWS01000018">
    <property type="protein sequence ID" value="KAE9987444.1"/>
    <property type="molecule type" value="Genomic_DNA"/>
</dbReference>
<keyword evidence="3 5" id="KW-1133">Transmembrane helix</keyword>
<dbReference type="AlphaFoldDB" id="A0A8H3Z6P7"/>
<evidence type="ECO:0000256" key="2">
    <source>
        <dbReference type="ARBA" id="ARBA00022692"/>
    </source>
</evidence>
<protein>
    <submittedName>
        <fullName evidence="6">Uncharacterized protein</fullName>
    </submittedName>
</protein>
<gene>
    <name evidence="6" type="ORF">EG328_002800</name>
</gene>
<comment type="caution">
    <text evidence="6">The sequence shown here is derived from an EMBL/GenBank/DDBJ whole genome shotgun (WGS) entry which is preliminary data.</text>
</comment>
<dbReference type="InterPro" id="IPR045863">
    <property type="entry name" value="CorA_TM1_TM2"/>
</dbReference>
<dbReference type="Proteomes" id="UP000447873">
    <property type="component" value="Unassembled WGS sequence"/>
</dbReference>
<evidence type="ECO:0000256" key="1">
    <source>
        <dbReference type="ARBA" id="ARBA00004141"/>
    </source>
</evidence>
<keyword evidence="2 5" id="KW-0812">Transmembrane</keyword>
<comment type="subcellular location">
    <subcellularLocation>
        <location evidence="1">Membrane</location>
        <topology evidence="1">Multi-pass membrane protein</topology>
    </subcellularLocation>
</comment>
<feature type="transmembrane region" description="Helical" evidence="5">
    <location>
        <begin position="422"/>
        <end position="445"/>
    </location>
</feature>
<evidence type="ECO:0000256" key="5">
    <source>
        <dbReference type="SAM" id="Phobius"/>
    </source>
</evidence>
<dbReference type="SUPFAM" id="SSF144083">
    <property type="entry name" value="Magnesium transport protein CorA, transmembrane region"/>
    <property type="match status" value="1"/>
</dbReference>